<protein>
    <submittedName>
        <fullName evidence="2">GlsB/YeaQ/YmgE family stress response membrane protein</fullName>
    </submittedName>
</protein>
<sequence>MLPLSPVAWVVCGALAGWAAARLIGFDRPLGRVAAAAAAPAIGVLGGLLGGGLLWLFGAQVHQFGILGSALAAVFGAVLLLWLVRTIAGVGRPR</sequence>
<dbReference type="RefSeq" id="WP_332520466.1">
    <property type="nucleotide sequence ID" value="NZ_JANRHA010000012.1"/>
</dbReference>
<proteinExistence type="predicted"/>
<feature type="transmembrane region" description="Helical" evidence="1">
    <location>
        <begin position="6"/>
        <end position="25"/>
    </location>
</feature>
<feature type="transmembrane region" description="Helical" evidence="1">
    <location>
        <begin position="37"/>
        <end position="58"/>
    </location>
</feature>
<gene>
    <name evidence="2" type="ORF">NVS88_17210</name>
</gene>
<evidence type="ECO:0000313" key="2">
    <source>
        <dbReference type="EMBL" id="MDG3016296.1"/>
    </source>
</evidence>
<comment type="caution">
    <text evidence="2">The sequence shown here is derived from an EMBL/GenBank/DDBJ whole genome shotgun (WGS) entry which is preliminary data.</text>
</comment>
<dbReference type="EMBL" id="JANRHA010000012">
    <property type="protein sequence ID" value="MDG3016296.1"/>
    <property type="molecule type" value="Genomic_DNA"/>
</dbReference>
<feature type="transmembrane region" description="Helical" evidence="1">
    <location>
        <begin position="64"/>
        <end position="84"/>
    </location>
</feature>
<accession>A0A9X4RIN4</accession>
<keyword evidence="3" id="KW-1185">Reference proteome</keyword>
<reference evidence="2" key="1">
    <citation type="submission" date="2022-08" db="EMBL/GenBank/DDBJ databases">
        <title>Genome analysis of Corynebacteriales strain.</title>
        <authorList>
            <person name="Lee S.D."/>
        </authorList>
    </citation>
    <scope>NUCLEOTIDE SEQUENCE</scope>
    <source>
        <strain evidence="2">D3-21</strain>
    </source>
</reference>
<keyword evidence="1" id="KW-1133">Transmembrane helix</keyword>
<name>A0A9X4RIN4_9ACTN</name>
<dbReference type="Proteomes" id="UP001152755">
    <property type="component" value="Unassembled WGS sequence"/>
</dbReference>
<dbReference type="AlphaFoldDB" id="A0A9X4RIN4"/>
<organism evidence="2 3">
    <name type="scientific">Speluncibacter jeojiensis</name>
    <dbReference type="NCBI Taxonomy" id="2710754"/>
    <lineage>
        <taxon>Bacteria</taxon>
        <taxon>Bacillati</taxon>
        <taxon>Actinomycetota</taxon>
        <taxon>Actinomycetes</taxon>
        <taxon>Mycobacteriales</taxon>
        <taxon>Speluncibacteraceae</taxon>
        <taxon>Speluncibacter</taxon>
    </lineage>
</organism>
<evidence type="ECO:0000313" key="3">
    <source>
        <dbReference type="Proteomes" id="UP001152755"/>
    </source>
</evidence>
<keyword evidence="1" id="KW-0472">Membrane</keyword>
<evidence type="ECO:0000256" key="1">
    <source>
        <dbReference type="SAM" id="Phobius"/>
    </source>
</evidence>
<keyword evidence="1" id="KW-0812">Transmembrane</keyword>